<keyword evidence="3" id="KW-1185">Reference proteome</keyword>
<feature type="chain" id="PRO_5039365247" evidence="1">
    <location>
        <begin position="19"/>
        <end position="55"/>
    </location>
</feature>
<reference evidence="2" key="1">
    <citation type="journal article" date="2014" name="Int. J. Syst. Evol. Microbiol.">
        <title>Complete genome sequence of Corynebacterium casei LMG S-19264T (=DSM 44701T), isolated from a smear-ripened cheese.</title>
        <authorList>
            <consortium name="US DOE Joint Genome Institute (JGI-PGF)"/>
            <person name="Walter F."/>
            <person name="Albersmeier A."/>
            <person name="Kalinowski J."/>
            <person name="Ruckert C."/>
        </authorList>
    </citation>
    <scope>NUCLEOTIDE SEQUENCE</scope>
    <source>
        <strain evidence="2">CGMCC 4.7679</strain>
    </source>
</reference>
<reference evidence="2" key="2">
    <citation type="submission" date="2020-09" db="EMBL/GenBank/DDBJ databases">
        <authorList>
            <person name="Sun Q."/>
            <person name="Zhou Y."/>
        </authorList>
    </citation>
    <scope>NUCLEOTIDE SEQUENCE</scope>
    <source>
        <strain evidence="2">CGMCC 4.7679</strain>
    </source>
</reference>
<dbReference type="EMBL" id="BNAV01000002">
    <property type="protein sequence ID" value="GHF48255.1"/>
    <property type="molecule type" value="Genomic_DNA"/>
</dbReference>
<gene>
    <name evidence="2" type="ORF">GCM10017566_21970</name>
</gene>
<evidence type="ECO:0000256" key="1">
    <source>
        <dbReference type="SAM" id="SignalP"/>
    </source>
</evidence>
<feature type="signal peptide" evidence="1">
    <location>
        <begin position="1"/>
        <end position="18"/>
    </location>
</feature>
<protein>
    <submittedName>
        <fullName evidence="2">Uncharacterized protein</fullName>
    </submittedName>
</protein>
<evidence type="ECO:0000313" key="3">
    <source>
        <dbReference type="Proteomes" id="UP000658656"/>
    </source>
</evidence>
<comment type="caution">
    <text evidence="2">The sequence shown here is derived from an EMBL/GenBank/DDBJ whole genome shotgun (WGS) entry which is preliminary data.</text>
</comment>
<name>A0A8H9MAF1_9PSEU</name>
<organism evidence="2 3">
    <name type="scientific">Amycolatopsis bartoniae</name>
    <dbReference type="NCBI Taxonomy" id="941986"/>
    <lineage>
        <taxon>Bacteria</taxon>
        <taxon>Bacillati</taxon>
        <taxon>Actinomycetota</taxon>
        <taxon>Actinomycetes</taxon>
        <taxon>Pseudonocardiales</taxon>
        <taxon>Pseudonocardiaceae</taxon>
        <taxon>Amycolatopsis</taxon>
    </lineage>
</organism>
<evidence type="ECO:0000313" key="2">
    <source>
        <dbReference type="EMBL" id="GHF48255.1"/>
    </source>
</evidence>
<dbReference type="AlphaFoldDB" id="A0A8H9MAF1"/>
<sequence length="55" mass="5638">MRRAVVAVALGVFALCCAGCHEQASAPAPQPQDELSRIQTTLDAIDSELAGDGSP</sequence>
<keyword evidence="1" id="KW-0732">Signal</keyword>
<dbReference type="Proteomes" id="UP000658656">
    <property type="component" value="Unassembled WGS sequence"/>
</dbReference>
<proteinExistence type="predicted"/>
<accession>A0A8H9MAF1</accession>